<evidence type="ECO:0000256" key="6">
    <source>
        <dbReference type="ARBA" id="ARBA00022787"/>
    </source>
</evidence>
<keyword evidence="3" id="KW-0813">Transport</keyword>
<proteinExistence type="inferred from homology"/>
<dbReference type="FunCoup" id="A0A409WAW7">
    <property type="interactions" value="228"/>
</dbReference>
<evidence type="ECO:0000256" key="4">
    <source>
        <dbReference type="ARBA" id="ARBA00022452"/>
    </source>
</evidence>
<dbReference type="Pfam" id="PF01459">
    <property type="entry name" value="Porin_3"/>
    <property type="match status" value="1"/>
</dbReference>
<evidence type="ECO:0000256" key="1">
    <source>
        <dbReference type="ARBA" id="ARBA00004294"/>
    </source>
</evidence>
<protein>
    <recommendedName>
        <fullName evidence="13">Voltage-dependent ion-selective channel</fullName>
    </recommendedName>
</protein>
<evidence type="ECO:0000256" key="2">
    <source>
        <dbReference type="ARBA" id="ARBA00007780"/>
    </source>
</evidence>
<dbReference type="Gene3D" id="2.40.160.10">
    <property type="entry name" value="Porin"/>
    <property type="match status" value="1"/>
</dbReference>
<evidence type="ECO:0000256" key="9">
    <source>
        <dbReference type="ARBA" id="ARBA00023128"/>
    </source>
</evidence>
<dbReference type="EMBL" id="NHYE01005242">
    <property type="protein sequence ID" value="PPQ75620.1"/>
    <property type="molecule type" value="Genomic_DNA"/>
</dbReference>
<keyword evidence="8" id="KW-0626">Porin</keyword>
<dbReference type="GO" id="GO:0005741">
    <property type="term" value="C:mitochondrial outer membrane"/>
    <property type="evidence" value="ECO:0007669"/>
    <property type="project" value="UniProtKB-SubCell"/>
</dbReference>
<dbReference type="CDD" id="cd07306">
    <property type="entry name" value="Porin3_VDAC"/>
    <property type="match status" value="1"/>
</dbReference>
<keyword evidence="5" id="KW-0812">Transmembrane</keyword>
<dbReference type="InterPro" id="IPR023614">
    <property type="entry name" value="Porin_dom_sf"/>
</dbReference>
<evidence type="ECO:0000256" key="3">
    <source>
        <dbReference type="ARBA" id="ARBA00022448"/>
    </source>
</evidence>
<comment type="subcellular location">
    <subcellularLocation>
        <location evidence="1">Mitochondrion outer membrane</location>
    </subcellularLocation>
</comment>
<evidence type="ECO:0008006" key="13">
    <source>
        <dbReference type="Google" id="ProtNLM"/>
    </source>
</evidence>
<evidence type="ECO:0000313" key="12">
    <source>
        <dbReference type="Proteomes" id="UP000284706"/>
    </source>
</evidence>
<keyword evidence="12" id="KW-1185">Reference proteome</keyword>
<dbReference type="OrthoDB" id="7827681at2759"/>
<dbReference type="InterPro" id="IPR001925">
    <property type="entry name" value="Porin_Euk"/>
</dbReference>
<evidence type="ECO:0000313" key="11">
    <source>
        <dbReference type="EMBL" id="PPQ75620.1"/>
    </source>
</evidence>
<accession>A0A409WAW7</accession>
<keyword evidence="7" id="KW-0406">Ion transport</keyword>
<sequence>MSLPQPVPPSWKVIPISIRSDLGKSSNDLLQKDYPFQGASLEVKTQAPSNVAFKVAGVRDSKTDAIAGDIEGKYTDKLHGITLTQTWTTANVLRNVVEVDNILAKGLKLDLATSLSPDKGAKTAVLNGSYKQSGLHVRGALDVFKGPTFTADAVLGRDGFLVGAEAAYNVTGGNISRYAAALGYNAPEYSVTLHGLNNFNTFTASYYHRVSRDVEAGAKAVYDSKATHGGVALEVGTKTILDASAYVKAKINNSGVIALGYTQALRPGVKASFGLALDTQKLNDPNPQGPAHKVGVQFVFDS</sequence>
<comment type="similarity">
    <text evidence="2">Belongs to the eukaryotic mitochondrial porin family.</text>
</comment>
<dbReference type="GO" id="GO:0015288">
    <property type="term" value="F:porin activity"/>
    <property type="evidence" value="ECO:0007669"/>
    <property type="project" value="UniProtKB-KW"/>
</dbReference>
<dbReference type="Proteomes" id="UP000284706">
    <property type="component" value="Unassembled WGS sequence"/>
</dbReference>
<dbReference type="InterPro" id="IPR027246">
    <property type="entry name" value="Porin_Euk/Tom40"/>
</dbReference>
<keyword evidence="10" id="KW-0472">Membrane</keyword>
<dbReference type="AlphaFoldDB" id="A0A409WAW7"/>
<reference evidence="11 12" key="1">
    <citation type="journal article" date="2018" name="Evol. Lett.">
        <title>Horizontal gene cluster transfer increased hallucinogenic mushroom diversity.</title>
        <authorList>
            <person name="Reynolds H.T."/>
            <person name="Vijayakumar V."/>
            <person name="Gluck-Thaler E."/>
            <person name="Korotkin H.B."/>
            <person name="Matheny P.B."/>
            <person name="Slot J.C."/>
        </authorList>
    </citation>
    <scope>NUCLEOTIDE SEQUENCE [LARGE SCALE GENOMIC DNA]</scope>
    <source>
        <strain evidence="11 12">SRW20</strain>
    </source>
</reference>
<gene>
    <name evidence="11" type="ORF">CVT26_001576</name>
</gene>
<dbReference type="GO" id="GO:0008308">
    <property type="term" value="F:voltage-gated monoatomic anion channel activity"/>
    <property type="evidence" value="ECO:0007669"/>
    <property type="project" value="InterPro"/>
</dbReference>
<comment type="caution">
    <text evidence="11">The sequence shown here is derived from an EMBL/GenBank/DDBJ whole genome shotgun (WGS) entry which is preliminary data.</text>
</comment>
<keyword evidence="6" id="KW-1000">Mitochondrion outer membrane</keyword>
<dbReference type="GO" id="GO:0046930">
    <property type="term" value="C:pore complex"/>
    <property type="evidence" value="ECO:0007669"/>
    <property type="project" value="UniProtKB-KW"/>
</dbReference>
<dbReference type="FunFam" id="2.40.160.10:FF:000012">
    <property type="entry name" value="Voltage-dependent anion-selective channel"/>
    <property type="match status" value="1"/>
</dbReference>
<dbReference type="PANTHER" id="PTHR11743">
    <property type="entry name" value="VOLTAGE-DEPENDENT ANION-SELECTIVE CHANNEL"/>
    <property type="match status" value="1"/>
</dbReference>
<keyword evidence="9" id="KW-0496">Mitochondrion</keyword>
<dbReference type="PRINTS" id="PR00185">
    <property type="entry name" value="EUKARYTPORIN"/>
</dbReference>
<evidence type="ECO:0000256" key="5">
    <source>
        <dbReference type="ARBA" id="ARBA00022692"/>
    </source>
</evidence>
<name>A0A409WAW7_9AGAR</name>
<dbReference type="PANTHER" id="PTHR11743:SF70">
    <property type="entry name" value="GH26960P-RELATED"/>
    <property type="match status" value="1"/>
</dbReference>
<evidence type="ECO:0000256" key="8">
    <source>
        <dbReference type="ARBA" id="ARBA00023114"/>
    </source>
</evidence>
<dbReference type="STRING" id="231916.A0A409WAW7"/>
<keyword evidence="4" id="KW-1134">Transmembrane beta strand</keyword>
<evidence type="ECO:0000256" key="7">
    <source>
        <dbReference type="ARBA" id="ARBA00023065"/>
    </source>
</evidence>
<evidence type="ECO:0000256" key="10">
    <source>
        <dbReference type="ARBA" id="ARBA00023136"/>
    </source>
</evidence>
<organism evidence="11 12">
    <name type="scientific">Gymnopilus dilepis</name>
    <dbReference type="NCBI Taxonomy" id="231916"/>
    <lineage>
        <taxon>Eukaryota</taxon>
        <taxon>Fungi</taxon>
        <taxon>Dikarya</taxon>
        <taxon>Basidiomycota</taxon>
        <taxon>Agaricomycotina</taxon>
        <taxon>Agaricomycetes</taxon>
        <taxon>Agaricomycetidae</taxon>
        <taxon>Agaricales</taxon>
        <taxon>Agaricineae</taxon>
        <taxon>Hymenogastraceae</taxon>
        <taxon>Gymnopilus</taxon>
    </lineage>
</organism>
<dbReference type="InParanoid" id="A0A409WAW7"/>